<evidence type="ECO:0000259" key="9">
    <source>
        <dbReference type="Pfam" id="PF01773"/>
    </source>
</evidence>
<feature type="transmembrane region" description="Helical" evidence="7">
    <location>
        <begin position="115"/>
        <end position="132"/>
    </location>
</feature>
<dbReference type="InterPro" id="IPR002668">
    <property type="entry name" value="CNT_N_dom"/>
</dbReference>
<dbReference type="EMBL" id="CAUJNA010000624">
    <property type="protein sequence ID" value="CAJ1379387.1"/>
    <property type="molecule type" value="Genomic_DNA"/>
</dbReference>
<keyword evidence="3" id="KW-1003">Cell membrane</keyword>
<organism evidence="12 13">
    <name type="scientific">Effrenium voratum</name>
    <dbReference type="NCBI Taxonomy" id="2562239"/>
    <lineage>
        <taxon>Eukaryota</taxon>
        <taxon>Sar</taxon>
        <taxon>Alveolata</taxon>
        <taxon>Dinophyceae</taxon>
        <taxon>Suessiales</taxon>
        <taxon>Symbiodiniaceae</taxon>
        <taxon>Effrenium</taxon>
    </lineage>
</organism>
<reference evidence="12" key="1">
    <citation type="submission" date="2023-08" db="EMBL/GenBank/DDBJ databases">
        <authorList>
            <person name="Chen Y."/>
            <person name="Shah S."/>
            <person name="Dougan E. K."/>
            <person name="Thang M."/>
            <person name="Chan C."/>
        </authorList>
    </citation>
    <scope>NUCLEOTIDE SEQUENCE</scope>
</reference>
<accession>A0AA36I289</accession>
<feature type="domain" description="Concentrative nucleoside transporter N-terminal" evidence="9">
    <location>
        <begin position="143"/>
        <end position="214"/>
    </location>
</feature>
<keyword evidence="6 7" id="KW-0472">Membrane</keyword>
<dbReference type="PANTHER" id="PTHR10590">
    <property type="entry name" value="SODIUM/NUCLEOSIDE COTRANSPORTER"/>
    <property type="match status" value="1"/>
</dbReference>
<sequence length="536" mass="57422">MHSSTGLSDVVPKHGNIEDLSPERTGPESEKSNGAAGPSDSTWLQRVQKPLLWLLVIGYLVAALCHDAQHALPAVCLAAIVGCCQLWSAFCQRTGQDLDQLLAWAVVPPRCHQPLLWGSVLALLVVVLVLAWDDWTRLIPAGGLVLLVFLTWLCSAHRCHVSWRPVITGIIIQFVFGLLIMRTSFGFTAFQRAGELATDFLSFANKGSEFVFGERYAEFFFAFKVLPVVVFFSSMVAVAYHLQLVQAVFLRLGWFTQRCMGTSYSESLVAAANIFLGQTEAPLLVKPFVAKLTQSELHAVMTSGFASIAGSVFAAYVAFGIPADHLLAASVMSCPAALAMAKLSFPETELSRTNDLQELTSDGSRNVLDALSNGAATGAVMAATIAAMLISFVSVMAFANSALEWAGSLVGIGGLTFDLVLSYLLWPLAFMMGVPPEECGKVGLLIGEKTVLNEFVAYRHLADMANAGQISRRAEIIATYALCGFSNFGAIGIQLGGLSVLAPNRKHDLAQLALRAMVTGSVACFMTGCVASILVE</sequence>
<dbReference type="Pfam" id="PF07662">
    <property type="entry name" value="Nucleos_tra2_C"/>
    <property type="match status" value="1"/>
</dbReference>
<evidence type="ECO:0000256" key="2">
    <source>
        <dbReference type="ARBA" id="ARBA00009033"/>
    </source>
</evidence>
<dbReference type="InterPro" id="IPR008276">
    <property type="entry name" value="C_nuclsd_transpt"/>
</dbReference>
<keyword evidence="5 7" id="KW-1133">Transmembrane helix</keyword>
<feature type="transmembrane region" description="Helical" evidence="7">
    <location>
        <begin position="512"/>
        <end position="535"/>
    </location>
</feature>
<dbReference type="PANTHER" id="PTHR10590:SF4">
    <property type="entry name" value="SOLUTE CARRIER FAMILY 28 MEMBER 3"/>
    <property type="match status" value="1"/>
</dbReference>
<dbReference type="NCBIfam" id="TIGR00804">
    <property type="entry name" value="nupC"/>
    <property type="match status" value="1"/>
</dbReference>
<comment type="subcellular location">
    <subcellularLocation>
        <location evidence="1">Cell membrane</location>
        <topology evidence="1">Multi-pass membrane protein</topology>
    </subcellularLocation>
</comment>
<evidence type="ECO:0000256" key="5">
    <source>
        <dbReference type="ARBA" id="ARBA00022989"/>
    </source>
</evidence>
<feature type="transmembrane region" description="Helical" evidence="7">
    <location>
        <begin position="219"/>
        <end position="242"/>
    </location>
</feature>
<feature type="transmembrane region" description="Helical" evidence="7">
    <location>
        <begin position="477"/>
        <end position="500"/>
    </location>
</feature>
<feature type="transmembrane region" description="Helical" evidence="7">
    <location>
        <begin position="138"/>
        <end position="154"/>
    </location>
</feature>
<dbReference type="InterPro" id="IPR011657">
    <property type="entry name" value="CNT_C_dom"/>
</dbReference>
<comment type="similarity">
    <text evidence="2 7">Belongs to the concentrative nucleoside transporter (CNT) (TC 2.A.41) family.</text>
</comment>
<feature type="transmembrane region" description="Helical" evidence="7">
    <location>
        <begin position="375"/>
        <end position="399"/>
    </location>
</feature>
<feature type="transmembrane region" description="Helical" evidence="7">
    <location>
        <begin position="405"/>
        <end position="426"/>
    </location>
</feature>
<feature type="region of interest" description="Disordered" evidence="8">
    <location>
        <begin position="1"/>
        <end position="41"/>
    </location>
</feature>
<dbReference type="GO" id="GO:0005415">
    <property type="term" value="F:nucleoside:sodium symporter activity"/>
    <property type="evidence" value="ECO:0007669"/>
    <property type="project" value="TreeGrafter"/>
</dbReference>
<keyword evidence="4 7" id="KW-0812">Transmembrane</keyword>
<evidence type="ECO:0000256" key="7">
    <source>
        <dbReference type="RuleBase" id="RU362018"/>
    </source>
</evidence>
<evidence type="ECO:0000259" key="11">
    <source>
        <dbReference type="Pfam" id="PF07670"/>
    </source>
</evidence>
<dbReference type="InterPro" id="IPR011642">
    <property type="entry name" value="Gate_dom"/>
</dbReference>
<dbReference type="GO" id="GO:0005886">
    <property type="term" value="C:plasma membrane"/>
    <property type="evidence" value="ECO:0007669"/>
    <property type="project" value="UniProtKB-SubCell"/>
</dbReference>
<evidence type="ECO:0000256" key="4">
    <source>
        <dbReference type="ARBA" id="ARBA00022692"/>
    </source>
</evidence>
<keyword evidence="7" id="KW-0813">Transport</keyword>
<evidence type="ECO:0000313" key="13">
    <source>
        <dbReference type="Proteomes" id="UP001178507"/>
    </source>
</evidence>
<gene>
    <name evidence="12" type="ORF">EVOR1521_LOCUS7642</name>
</gene>
<feature type="transmembrane region" description="Helical" evidence="7">
    <location>
        <begin position="166"/>
        <end position="190"/>
    </location>
</feature>
<dbReference type="Pfam" id="PF07670">
    <property type="entry name" value="Gate"/>
    <property type="match status" value="1"/>
</dbReference>
<feature type="domain" description="Concentrative nucleoside transporter C-terminal" evidence="10">
    <location>
        <begin position="325"/>
        <end position="531"/>
    </location>
</feature>
<comment type="caution">
    <text evidence="12">The sequence shown here is derived from an EMBL/GenBank/DDBJ whole genome shotgun (WGS) entry which is preliminary data.</text>
</comment>
<feature type="domain" description="Nucleoside transporter/FeoB GTPase Gate" evidence="11">
    <location>
        <begin position="222"/>
        <end position="320"/>
    </location>
</feature>
<dbReference type="Pfam" id="PF01773">
    <property type="entry name" value="Nucleos_tra2_N"/>
    <property type="match status" value="1"/>
</dbReference>
<keyword evidence="13" id="KW-1185">Reference proteome</keyword>
<evidence type="ECO:0000313" key="12">
    <source>
        <dbReference type="EMBL" id="CAJ1379387.1"/>
    </source>
</evidence>
<dbReference type="Proteomes" id="UP001178507">
    <property type="component" value="Unassembled WGS sequence"/>
</dbReference>
<proteinExistence type="inferred from homology"/>
<evidence type="ECO:0000259" key="10">
    <source>
        <dbReference type="Pfam" id="PF07662"/>
    </source>
</evidence>
<dbReference type="InterPro" id="IPR018270">
    <property type="entry name" value="C_nuclsd_transpt_met_bac"/>
</dbReference>
<evidence type="ECO:0000256" key="6">
    <source>
        <dbReference type="ARBA" id="ARBA00023136"/>
    </source>
</evidence>
<protein>
    <recommendedName>
        <fullName evidence="7">Sodium/nucleoside cotransporter</fullName>
    </recommendedName>
</protein>
<feature type="compositionally biased region" description="Basic and acidic residues" evidence="8">
    <location>
        <begin position="11"/>
        <end position="31"/>
    </location>
</feature>
<feature type="transmembrane region" description="Helical" evidence="7">
    <location>
        <begin position="297"/>
        <end position="319"/>
    </location>
</feature>
<evidence type="ECO:0000256" key="8">
    <source>
        <dbReference type="SAM" id="MobiDB-lite"/>
    </source>
</evidence>
<dbReference type="AlphaFoldDB" id="A0AA36I289"/>
<evidence type="ECO:0000256" key="1">
    <source>
        <dbReference type="ARBA" id="ARBA00004651"/>
    </source>
</evidence>
<name>A0AA36I289_9DINO</name>
<evidence type="ECO:0000256" key="3">
    <source>
        <dbReference type="ARBA" id="ARBA00022475"/>
    </source>
</evidence>